<evidence type="ECO:0000256" key="3">
    <source>
        <dbReference type="ARBA" id="ARBA00023235"/>
    </source>
</evidence>
<dbReference type="GO" id="GO:0003755">
    <property type="term" value="F:peptidyl-prolyl cis-trans isomerase activity"/>
    <property type="evidence" value="ECO:0007669"/>
    <property type="project" value="UniProtKB-KW"/>
</dbReference>
<dbReference type="Proteomes" id="UP001620626">
    <property type="component" value="Unassembled WGS sequence"/>
</dbReference>
<proteinExistence type="predicted"/>
<keyword evidence="2" id="KW-0697">Rotamase</keyword>
<dbReference type="PROSITE" id="PS50072">
    <property type="entry name" value="CSA_PPIASE_2"/>
    <property type="match status" value="1"/>
</dbReference>
<dbReference type="PROSITE" id="PS00170">
    <property type="entry name" value="CSA_PPIASE_1"/>
    <property type="match status" value="1"/>
</dbReference>
<evidence type="ECO:0000259" key="4">
    <source>
        <dbReference type="PROSITE" id="PS50072"/>
    </source>
</evidence>
<dbReference type="SUPFAM" id="SSF50891">
    <property type="entry name" value="Cyclophilin-like"/>
    <property type="match status" value="1"/>
</dbReference>
<evidence type="ECO:0000256" key="2">
    <source>
        <dbReference type="ARBA" id="ARBA00023110"/>
    </source>
</evidence>
<dbReference type="InterPro" id="IPR002130">
    <property type="entry name" value="Cyclophilin-type_PPIase_dom"/>
</dbReference>
<dbReference type="EC" id="5.2.1.8" evidence="1"/>
<evidence type="ECO:0000313" key="5">
    <source>
        <dbReference type="EMBL" id="KAL3081548.1"/>
    </source>
</evidence>
<gene>
    <name evidence="5" type="ORF">niasHT_037270</name>
</gene>
<dbReference type="Pfam" id="PF00160">
    <property type="entry name" value="Pro_isomerase"/>
    <property type="match status" value="1"/>
</dbReference>
<keyword evidence="3" id="KW-0413">Isomerase</keyword>
<dbReference type="PANTHER" id="PTHR11071">
    <property type="entry name" value="PEPTIDYL-PROLYL CIS-TRANS ISOMERASE"/>
    <property type="match status" value="1"/>
</dbReference>
<dbReference type="InterPro" id="IPR029000">
    <property type="entry name" value="Cyclophilin-like_dom_sf"/>
</dbReference>
<keyword evidence="6" id="KW-1185">Reference proteome</keyword>
<dbReference type="PANTHER" id="PTHR11071:SF561">
    <property type="entry name" value="PEPTIDYL-PROLYL CIS-TRANS ISOMERASE D-RELATED"/>
    <property type="match status" value="1"/>
</dbReference>
<comment type="caution">
    <text evidence="5">The sequence shown here is derived from an EMBL/GenBank/DDBJ whole genome shotgun (WGS) entry which is preliminary data.</text>
</comment>
<organism evidence="5 6">
    <name type="scientific">Heterodera trifolii</name>
    <dbReference type="NCBI Taxonomy" id="157864"/>
    <lineage>
        <taxon>Eukaryota</taxon>
        <taxon>Metazoa</taxon>
        <taxon>Ecdysozoa</taxon>
        <taxon>Nematoda</taxon>
        <taxon>Chromadorea</taxon>
        <taxon>Rhabditida</taxon>
        <taxon>Tylenchina</taxon>
        <taxon>Tylenchomorpha</taxon>
        <taxon>Tylenchoidea</taxon>
        <taxon>Heteroderidae</taxon>
        <taxon>Heteroderinae</taxon>
        <taxon>Heterodera</taxon>
    </lineage>
</organism>
<sequence>MLCGRKEGNNALSASERVVEAQNRHSLPLFLRARAQRGGGARGAIRTRPDKLLQQAEHPRAAEAWERYTQRQLVCLDVGTAFARAGSCQTHFWLEKKRIHTQPVLTISTIQTVDAILMDTGCTSDLMDGEFGPIYFHPTPTFFVPPPPFFVQSRGAIQIAGIGKVTGKPLHFKGSMFHRVIKNFMIQGGDFSAANGTEGSHFFNVVVFWSENE</sequence>
<dbReference type="EMBL" id="JBICBT010001133">
    <property type="protein sequence ID" value="KAL3081548.1"/>
    <property type="molecule type" value="Genomic_DNA"/>
</dbReference>
<accession>A0ABD2IZ98</accession>
<dbReference type="InterPro" id="IPR020892">
    <property type="entry name" value="Cyclophilin-type_PPIase_CS"/>
</dbReference>
<feature type="domain" description="PPIase cyclophilin-type" evidence="4">
    <location>
        <begin position="149"/>
        <end position="213"/>
    </location>
</feature>
<reference evidence="5 6" key="1">
    <citation type="submission" date="2024-10" db="EMBL/GenBank/DDBJ databases">
        <authorList>
            <person name="Kim D."/>
        </authorList>
    </citation>
    <scope>NUCLEOTIDE SEQUENCE [LARGE SCALE GENOMIC DNA]</scope>
    <source>
        <strain evidence="5">BH-2024</strain>
    </source>
</reference>
<protein>
    <recommendedName>
        <fullName evidence="1">peptidylprolyl isomerase</fullName>
        <ecNumber evidence="1">5.2.1.8</ecNumber>
    </recommendedName>
</protein>
<evidence type="ECO:0000313" key="6">
    <source>
        <dbReference type="Proteomes" id="UP001620626"/>
    </source>
</evidence>
<dbReference type="AlphaFoldDB" id="A0ABD2IZ98"/>
<evidence type="ECO:0000256" key="1">
    <source>
        <dbReference type="ARBA" id="ARBA00013194"/>
    </source>
</evidence>
<name>A0ABD2IZ98_9BILA</name>
<dbReference type="Gene3D" id="2.40.100.10">
    <property type="entry name" value="Cyclophilin-like"/>
    <property type="match status" value="1"/>
</dbReference>